<comment type="caution">
    <text evidence="1">The sequence shown here is derived from an EMBL/GenBank/DDBJ whole genome shotgun (WGS) entry which is preliminary data.</text>
</comment>
<sequence length="134" mass="15801">MSDFFKFFNKILGQRQRATMAYQLRANGSADRMVQTPTRALKMIGINVIGTNMLNGSRSRSTPARDRIQVETPFYMIYGWDPRSTLEAVIPVGSTCRHDRDPRRWRYQMEKYYHQAREQVKQRVREVIADRPNT</sequence>
<dbReference type="AlphaFoldDB" id="A0A225W5H3"/>
<keyword evidence="1" id="KW-0548">Nucleotidyltransferase</keyword>
<evidence type="ECO:0000313" key="1">
    <source>
        <dbReference type="EMBL" id="OWZ12966.1"/>
    </source>
</evidence>
<dbReference type="Proteomes" id="UP000198211">
    <property type="component" value="Unassembled WGS sequence"/>
</dbReference>
<proteinExistence type="predicted"/>
<dbReference type="OrthoDB" id="101303at2759"/>
<protein>
    <submittedName>
        <fullName evidence="1">Reverse transcriptase</fullName>
    </submittedName>
</protein>
<accession>A0A225W5H3</accession>
<dbReference type="EMBL" id="NBNE01001707">
    <property type="protein sequence ID" value="OWZ12966.1"/>
    <property type="molecule type" value="Genomic_DNA"/>
</dbReference>
<keyword evidence="2" id="KW-1185">Reference proteome</keyword>
<keyword evidence="1" id="KW-0695">RNA-directed DNA polymerase</keyword>
<name>A0A225W5H3_9STRA</name>
<keyword evidence="1" id="KW-0808">Transferase</keyword>
<organism evidence="1 2">
    <name type="scientific">Phytophthora megakarya</name>
    <dbReference type="NCBI Taxonomy" id="4795"/>
    <lineage>
        <taxon>Eukaryota</taxon>
        <taxon>Sar</taxon>
        <taxon>Stramenopiles</taxon>
        <taxon>Oomycota</taxon>
        <taxon>Peronosporomycetes</taxon>
        <taxon>Peronosporales</taxon>
        <taxon>Peronosporaceae</taxon>
        <taxon>Phytophthora</taxon>
    </lineage>
</organism>
<evidence type="ECO:0000313" key="2">
    <source>
        <dbReference type="Proteomes" id="UP000198211"/>
    </source>
</evidence>
<dbReference type="GO" id="GO:0003964">
    <property type="term" value="F:RNA-directed DNA polymerase activity"/>
    <property type="evidence" value="ECO:0007669"/>
    <property type="project" value="UniProtKB-KW"/>
</dbReference>
<reference evidence="2" key="1">
    <citation type="submission" date="2017-03" db="EMBL/GenBank/DDBJ databases">
        <title>Phytopthora megakarya and P. palmivora, two closely related causual agents of cacao black pod achieved similar genome size and gene model numbers by different mechanisms.</title>
        <authorList>
            <person name="Ali S."/>
            <person name="Shao J."/>
            <person name="Larry D.J."/>
            <person name="Kronmiller B."/>
            <person name="Shen D."/>
            <person name="Strem M.D."/>
            <person name="Melnick R.L."/>
            <person name="Guiltinan M.J."/>
            <person name="Tyler B.M."/>
            <person name="Meinhardt L.W."/>
            <person name="Bailey B.A."/>
        </authorList>
    </citation>
    <scope>NUCLEOTIDE SEQUENCE [LARGE SCALE GENOMIC DNA]</scope>
    <source>
        <strain evidence="2">zdho120</strain>
    </source>
</reference>
<gene>
    <name evidence="1" type="ORF">PHMEG_00013792</name>
</gene>